<dbReference type="RefSeq" id="XP_031942938.1">
    <property type="nucleotide sequence ID" value="XM_032086887.1"/>
</dbReference>
<feature type="coiled-coil region" evidence="1">
    <location>
        <begin position="221"/>
        <end position="248"/>
    </location>
</feature>
<keyword evidence="4" id="KW-1185">Reference proteome</keyword>
<dbReference type="Proteomes" id="UP000325579">
    <property type="component" value="Unassembled WGS sequence"/>
</dbReference>
<dbReference type="Gene3D" id="1.20.1170.10">
    <property type="match status" value="1"/>
</dbReference>
<evidence type="ECO:0000256" key="1">
    <source>
        <dbReference type="SAM" id="Coils"/>
    </source>
</evidence>
<dbReference type="OrthoDB" id="4961018at2759"/>
<proteinExistence type="predicted"/>
<dbReference type="AlphaFoldDB" id="A0A5N7DHE7"/>
<keyword evidence="2" id="KW-0812">Transmembrane</keyword>
<feature type="transmembrane region" description="Helical" evidence="2">
    <location>
        <begin position="249"/>
        <end position="270"/>
    </location>
</feature>
<evidence type="ECO:0000256" key="2">
    <source>
        <dbReference type="SAM" id="Phobius"/>
    </source>
</evidence>
<organism evidence="3 4">
    <name type="scientific">Aspergillus pseudonomiae</name>
    <dbReference type="NCBI Taxonomy" id="1506151"/>
    <lineage>
        <taxon>Eukaryota</taxon>
        <taxon>Fungi</taxon>
        <taxon>Dikarya</taxon>
        <taxon>Ascomycota</taxon>
        <taxon>Pezizomycotina</taxon>
        <taxon>Eurotiomycetes</taxon>
        <taxon>Eurotiomycetidae</taxon>
        <taxon>Eurotiales</taxon>
        <taxon>Aspergillaceae</taxon>
        <taxon>Aspergillus</taxon>
        <taxon>Aspergillus subgen. Circumdati</taxon>
    </lineage>
</organism>
<dbReference type="SUPFAM" id="SSF58100">
    <property type="entry name" value="Bacterial hemolysins"/>
    <property type="match status" value="1"/>
</dbReference>
<reference evidence="3 4" key="1">
    <citation type="submission" date="2019-04" db="EMBL/GenBank/DDBJ databases">
        <authorList>
            <consortium name="DOE Joint Genome Institute"/>
            <person name="Mondo S."/>
            <person name="Kjaerbolling I."/>
            <person name="Vesth T."/>
            <person name="Frisvad J.C."/>
            <person name="Nybo J.L."/>
            <person name="Theobald S."/>
            <person name="Kildgaard S."/>
            <person name="Isbrandt T."/>
            <person name="Kuo A."/>
            <person name="Sato A."/>
            <person name="Lyhne E.K."/>
            <person name="Kogle M.E."/>
            <person name="Wiebenga A."/>
            <person name="Kun R.S."/>
            <person name="Lubbers R.J."/>
            <person name="Makela M.R."/>
            <person name="Barry K."/>
            <person name="Chovatia M."/>
            <person name="Clum A."/>
            <person name="Daum C."/>
            <person name="Haridas S."/>
            <person name="He G."/>
            <person name="LaButti K."/>
            <person name="Lipzen A."/>
            <person name="Riley R."/>
            <person name="Salamov A."/>
            <person name="Simmons B.A."/>
            <person name="Magnuson J.K."/>
            <person name="Henrissat B."/>
            <person name="Mortensen U.H."/>
            <person name="Larsen T.O."/>
            <person name="Devries R.P."/>
            <person name="Grigoriev I.V."/>
            <person name="Machida M."/>
            <person name="Baker S.E."/>
            <person name="Andersen M.R."/>
            <person name="Cantor M.N."/>
            <person name="Hua S.X."/>
        </authorList>
    </citation>
    <scope>NUCLEOTIDE SEQUENCE [LARGE SCALE GENOMIC DNA]</scope>
    <source>
        <strain evidence="3 4">CBS 119388</strain>
    </source>
</reference>
<keyword evidence="1" id="KW-0175">Coiled coil</keyword>
<keyword evidence="2" id="KW-1133">Transmembrane helix</keyword>
<accession>A0A5N7DHE7</accession>
<dbReference type="EMBL" id="ML736759">
    <property type="protein sequence ID" value="KAE8405619.1"/>
    <property type="molecule type" value="Genomic_DNA"/>
</dbReference>
<dbReference type="GeneID" id="43671578"/>
<keyword evidence="2" id="KW-0472">Membrane</keyword>
<evidence type="ECO:0000313" key="4">
    <source>
        <dbReference type="Proteomes" id="UP000325579"/>
    </source>
</evidence>
<name>A0A5N7DHE7_9EURO</name>
<feature type="transmembrane region" description="Helical" evidence="2">
    <location>
        <begin position="276"/>
        <end position="302"/>
    </location>
</feature>
<evidence type="ECO:0000313" key="3">
    <source>
        <dbReference type="EMBL" id="KAE8405619.1"/>
    </source>
</evidence>
<gene>
    <name evidence="3" type="ORF">BDV37DRAFT_281753</name>
</gene>
<protein>
    <recommendedName>
        <fullName evidence="5">Haemolytic enterotoxin (HBL)</fullName>
    </recommendedName>
</protein>
<sequence>MAAVPPPYVAGDSPPSYDEVASKVNQLVGSSPTPQKYLDVAASLSDAERKVLKDGAEAHNPIQTDEDKEKLSLGAAKTMSTDETVAKLKEDAAAAGAAVVAIDGSFTALQVQIASIDQLEKTNFLTQLNEQKKKYRDVLQKSRLLAADISQYGSSFDELIVPLCADQSLTVDQRLGQIDKFIARANDFQEQGNEINKSFDTLIDGFVEFTAQFSSWGKNKEQELNNDIKEIDKQLAELTQKLADLRTSLIALGVGLGVGLSAAGIGLALSGPVAPFILIGGLIFAGATAAAVAGIAIAMGVVSNQIEGKKRERQDKSDEIDKIRLARRNLEDMGNSQLTVFRDNVKVLQSYWTSMQADAEAIKGWLKSGADMASVPKYMKIALDEAVTVYASMAQYMDEYAKGTNL</sequence>
<evidence type="ECO:0008006" key="5">
    <source>
        <dbReference type="Google" id="ProtNLM"/>
    </source>
</evidence>